<name>A0ABP7GK05_9MICO</name>
<proteinExistence type="predicted"/>
<evidence type="ECO:0000313" key="2">
    <source>
        <dbReference type="EMBL" id="GAA3768257.1"/>
    </source>
</evidence>
<gene>
    <name evidence="2" type="ORF">GCM10022240_20870</name>
</gene>
<organism evidence="2 3">
    <name type="scientific">Microbacterium kribbense</name>
    <dbReference type="NCBI Taxonomy" id="433645"/>
    <lineage>
        <taxon>Bacteria</taxon>
        <taxon>Bacillati</taxon>
        <taxon>Actinomycetota</taxon>
        <taxon>Actinomycetes</taxon>
        <taxon>Micrococcales</taxon>
        <taxon>Microbacteriaceae</taxon>
        <taxon>Microbacterium</taxon>
    </lineage>
</organism>
<evidence type="ECO:0000313" key="3">
    <source>
        <dbReference type="Proteomes" id="UP001500540"/>
    </source>
</evidence>
<keyword evidence="1" id="KW-1133">Transmembrane helix</keyword>
<dbReference type="Proteomes" id="UP001500540">
    <property type="component" value="Unassembled WGS sequence"/>
</dbReference>
<reference evidence="3" key="1">
    <citation type="journal article" date="2019" name="Int. J. Syst. Evol. Microbiol.">
        <title>The Global Catalogue of Microorganisms (GCM) 10K type strain sequencing project: providing services to taxonomists for standard genome sequencing and annotation.</title>
        <authorList>
            <consortium name="The Broad Institute Genomics Platform"/>
            <consortium name="The Broad Institute Genome Sequencing Center for Infectious Disease"/>
            <person name="Wu L."/>
            <person name="Ma J."/>
        </authorList>
    </citation>
    <scope>NUCLEOTIDE SEQUENCE [LARGE SCALE GENOMIC DNA]</scope>
    <source>
        <strain evidence="3">JCM 16950</strain>
    </source>
</reference>
<dbReference type="Pfam" id="PF13196">
    <property type="entry name" value="DUF4012"/>
    <property type="match status" value="1"/>
</dbReference>
<protein>
    <submittedName>
        <fullName evidence="2">DUF4012 domain-containing protein</fullName>
    </submittedName>
</protein>
<evidence type="ECO:0000256" key="1">
    <source>
        <dbReference type="SAM" id="Phobius"/>
    </source>
</evidence>
<keyword evidence="1" id="KW-0472">Membrane</keyword>
<keyword evidence="3" id="KW-1185">Reference proteome</keyword>
<feature type="transmembrane region" description="Helical" evidence="1">
    <location>
        <begin position="12"/>
        <end position="38"/>
    </location>
</feature>
<dbReference type="InterPro" id="IPR025101">
    <property type="entry name" value="DUF4012"/>
</dbReference>
<sequence length="626" mass="66279">MHAARPSRTVSWLATALAVGVLGAAIAVVAVFAVQAIAVKNDLERVKTQLVAMVACVVQGEPDRVVAAGDTVLSLTGDAAQTVQGPLWDVMSAIPVVGPNVQAIRQAAAATDVVARGAMPTAVSLLTGFSPGRLGASGGGVDLTPVEDASHALPQIRDAIARASQQLAGIDDAALIPAVRDALSPLQGALDAAGPLLKTAGRDLPPLLDIAGMNGPRTYMLIFQNNAEARSGGGLPAATAIVKVDKGKIELAAQTGTYSFPRNRQVLDLPQETLNLYEPDTFKGFGNFTRTPNFPTTARAFDSLWDITQGAHLDGVISLDPVVLSNVLKVTGPLQTDDGRTLTSQNVVEALLYDAYLRYSRDVQDHFFADVASRAFAKIADADWSPTKMWDALQTSITQQRLHAWFARPDEQALAVRYKLDGAMATSNEKRTELGIFVNDAAYSKLEYFMKTSVNVTCNAAAGTVTTALQIANSVPSTGMTSYQLGIRNKRYGIPRQSFILDVMYFAPPGSVITGIDPEHGNSWYDERSGVEDGRDAHSIRVFVGQGETRTVSYTSTLPAGKRGPLAVRYSPTVTSTPVHIAPDCAGLFTQPPAAAKAKSAFTLPALTPGQCAAVEVLARAESDRP</sequence>
<dbReference type="EMBL" id="BAABAF010000007">
    <property type="protein sequence ID" value="GAA3768257.1"/>
    <property type="molecule type" value="Genomic_DNA"/>
</dbReference>
<keyword evidence="1" id="KW-0812">Transmembrane</keyword>
<comment type="caution">
    <text evidence="2">The sequence shown here is derived from an EMBL/GenBank/DDBJ whole genome shotgun (WGS) entry which is preliminary data.</text>
</comment>
<accession>A0ABP7GK05</accession>